<proteinExistence type="predicted"/>
<dbReference type="AlphaFoldDB" id="A0A2V3IUN2"/>
<dbReference type="SUPFAM" id="SSF56436">
    <property type="entry name" value="C-type lectin-like"/>
    <property type="match status" value="1"/>
</dbReference>
<feature type="domain" description="Sulfatase-modifying factor enzyme-like" evidence="1">
    <location>
        <begin position="207"/>
        <end position="294"/>
    </location>
</feature>
<dbReference type="STRING" id="448386.A0A2V3IUN2"/>
<gene>
    <name evidence="2" type="ORF">BWQ96_04433</name>
</gene>
<dbReference type="InterPro" id="IPR016187">
    <property type="entry name" value="CTDL_fold"/>
</dbReference>
<reference evidence="2 3" key="1">
    <citation type="journal article" date="2018" name="Mol. Biol. Evol.">
        <title>Analysis of the draft genome of the red seaweed Gracilariopsis chorda provides insights into genome size evolution in Rhodophyta.</title>
        <authorList>
            <person name="Lee J."/>
            <person name="Yang E.C."/>
            <person name="Graf L."/>
            <person name="Yang J.H."/>
            <person name="Qiu H."/>
            <person name="Zel Zion U."/>
            <person name="Chan C.X."/>
            <person name="Stephens T.G."/>
            <person name="Weber A.P.M."/>
            <person name="Boo G.H."/>
            <person name="Boo S.M."/>
            <person name="Kim K.M."/>
            <person name="Shin Y."/>
            <person name="Jung M."/>
            <person name="Lee S.J."/>
            <person name="Yim H.S."/>
            <person name="Lee J.H."/>
            <person name="Bhattacharya D."/>
            <person name="Yoon H.S."/>
        </authorList>
    </citation>
    <scope>NUCLEOTIDE SEQUENCE [LARGE SCALE GENOMIC DNA]</scope>
    <source>
        <strain evidence="2 3">SKKU-2015</strain>
        <tissue evidence="2">Whole body</tissue>
    </source>
</reference>
<evidence type="ECO:0000313" key="2">
    <source>
        <dbReference type="EMBL" id="PXF45821.1"/>
    </source>
</evidence>
<dbReference type="OrthoDB" id="659at2759"/>
<dbReference type="Gene3D" id="3.90.1580.10">
    <property type="entry name" value="paralog of FGE (formylglycine-generating enzyme)"/>
    <property type="match status" value="2"/>
</dbReference>
<protein>
    <submittedName>
        <fullName evidence="2">Hercynine oxygenase</fullName>
    </submittedName>
</protein>
<sequence>MSAAGYEISSKALQHALKLIVEHEHMHLETLKYMLAQTHVAIFYPLHHAEAIECEKVQVQSGTVIPGVAKREGYASLLDNEHDTKPRYVKPFVVEKYAVTNSQYLQFINAGGYEEKSLWDDHWNWIKNNGIQMPATWRKRGDTYEVSYVPTEQDEDSDIAERPVIVSIAEAKAYANWKGARLPTEEEWIRAAVRDAEEPLFDRGWLPVHKGSESWSGVVGLCGNGWEITSTLFESFEGFEPSILYPLYSEEFFDGNHYVLKGASPFTDPFLSRTSFRNFFQPCYRYLMAKFRLAWDEKQ</sequence>
<dbReference type="EMBL" id="NBIV01000052">
    <property type="protein sequence ID" value="PXF45821.1"/>
    <property type="molecule type" value="Genomic_DNA"/>
</dbReference>
<comment type="caution">
    <text evidence="2">The sequence shown here is derived from an EMBL/GenBank/DDBJ whole genome shotgun (WGS) entry which is preliminary data.</text>
</comment>
<dbReference type="InterPro" id="IPR051128">
    <property type="entry name" value="EgtD_Methyltrsf_superfamily"/>
</dbReference>
<evidence type="ECO:0000313" key="3">
    <source>
        <dbReference type="Proteomes" id="UP000247409"/>
    </source>
</evidence>
<dbReference type="PANTHER" id="PTHR43397">
    <property type="entry name" value="ERGOTHIONEINE BIOSYNTHESIS PROTEIN 1"/>
    <property type="match status" value="1"/>
</dbReference>
<organism evidence="2 3">
    <name type="scientific">Gracilariopsis chorda</name>
    <dbReference type="NCBI Taxonomy" id="448386"/>
    <lineage>
        <taxon>Eukaryota</taxon>
        <taxon>Rhodophyta</taxon>
        <taxon>Florideophyceae</taxon>
        <taxon>Rhodymeniophycidae</taxon>
        <taxon>Gracilariales</taxon>
        <taxon>Gracilariaceae</taxon>
        <taxon>Gracilariopsis</taxon>
    </lineage>
</organism>
<dbReference type="InterPro" id="IPR005532">
    <property type="entry name" value="SUMF_dom"/>
</dbReference>
<feature type="domain" description="Sulfatase-modifying factor enzyme-like" evidence="1">
    <location>
        <begin position="56"/>
        <end position="195"/>
    </location>
</feature>
<name>A0A2V3IUN2_9FLOR</name>
<dbReference type="PANTHER" id="PTHR43397:SF1">
    <property type="entry name" value="ERGOTHIONEINE BIOSYNTHESIS PROTEIN 1"/>
    <property type="match status" value="1"/>
</dbReference>
<keyword evidence="3" id="KW-1185">Reference proteome</keyword>
<accession>A0A2V3IUN2</accession>
<dbReference type="Proteomes" id="UP000247409">
    <property type="component" value="Unassembled WGS sequence"/>
</dbReference>
<evidence type="ECO:0000259" key="1">
    <source>
        <dbReference type="Pfam" id="PF03781"/>
    </source>
</evidence>
<dbReference type="Pfam" id="PF03781">
    <property type="entry name" value="FGE-sulfatase"/>
    <property type="match status" value="2"/>
</dbReference>
<dbReference type="InterPro" id="IPR042095">
    <property type="entry name" value="SUMF_sf"/>
</dbReference>